<reference evidence="7 8" key="1">
    <citation type="submission" date="2019-02" db="EMBL/GenBank/DDBJ databases">
        <title>Hansschlegelia quercus sp. nov., a novel methylotrophic bacterium from buds of oak (Quercus robur L.).</title>
        <authorList>
            <person name="Agafonova N.V."/>
            <person name="Kaparullina E.N."/>
            <person name="Grouzdev D.S."/>
            <person name="Doronina N.V."/>
        </authorList>
    </citation>
    <scope>NUCLEOTIDE SEQUENCE [LARGE SCALE GENOMIC DNA]</scope>
    <source>
        <strain evidence="7 8">Dub</strain>
    </source>
</reference>
<dbReference type="InterPro" id="IPR023591">
    <property type="entry name" value="Ribosomal_uS2_flav_dom_sf"/>
</dbReference>
<dbReference type="GO" id="GO:0003735">
    <property type="term" value="F:structural constituent of ribosome"/>
    <property type="evidence" value="ECO:0007669"/>
    <property type="project" value="InterPro"/>
</dbReference>
<dbReference type="InterPro" id="IPR001865">
    <property type="entry name" value="Ribosomal_uS2"/>
</dbReference>
<keyword evidence="2 5" id="KW-0689">Ribosomal protein</keyword>
<keyword evidence="3 5" id="KW-0687">Ribonucleoprotein</keyword>
<proteinExistence type="inferred from homology"/>
<organism evidence="7 8">
    <name type="scientific">Hansschlegelia quercus</name>
    <dbReference type="NCBI Taxonomy" id="2528245"/>
    <lineage>
        <taxon>Bacteria</taxon>
        <taxon>Pseudomonadati</taxon>
        <taxon>Pseudomonadota</taxon>
        <taxon>Alphaproteobacteria</taxon>
        <taxon>Hyphomicrobiales</taxon>
        <taxon>Methylopilaceae</taxon>
        <taxon>Hansschlegelia</taxon>
    </lineage>
</organism>
<evidence type="ECO:0000256" key="3">
    <source>
        <dbReference type="ARBA" id="ARBA00023274"/>
    </source>
</evidence>
<dbReference type="RefSeq" id="WP_131004717.1">
    <property type="nucleotide sequence ID" value="NZ_JBHSZR010000002.1"/>
</dbReference>
<dbReference type="CDD" id="cd01425">
    <property type="entry name" value="RPS2"/>
    <property type="match status" value="1"/>
</dbReference>
<dbReference type="GO" id="GO:0022627">
    <property type="term" value="C:cytosolic small ribosomal subunit"/>
    <property type="evidence" value="ECO:0007669"/>
    <property type="project" value="TreeGrafter"/>
</dbReference>
<accession>A0A4Q9GBB5</accession>
<comment type="caution">
    <text evidence="7">The sequence shown here is derived from an EMBL/GenBank/DDBJ whole genome shotgun (WGS) entry which is preliminary data.</text>
</comment>
<sequence length="341" mass="37189">MAIPDFTMRQLLEAGVHFGHQAHRWNPKMGQYIFGARNNIHIIDLAQTVPMMHRALQAVSDVVAGGGRVLIVGTKRQAAGIVADSARRSAQYFVNSRWLGGMLTNWKTISGSIQRLRKLEEMLSGEAQGFTKKERLTLSRERDKLEKTLGGIKDMGGLPNLIFVIDTNKEQIAVKEAQRLGIPVAAILDTNSDPEGITYPIPGNDDAGRALALYGDLIARAAIDGIGRGQGDVGVDLGAQEEPVIIEPALDEPAVPLEQAEDVYELLAAPRGAPDDLSKLTGVGPQLEQKLNEYGIYHYWQLAAMKPEDVAKADSDMKLNGRFDRDGWVAQAREHLALLAA</sequence>
<gene>
    <name evidence="5" type="primary">rpsB</name>
    <name evidence="7" type="ORF">EYR15_16720</name>
</gene>
<dbReference type="GO" id="GO:0006412">
    <property type="term" value="P:translation"/>
    <property type="evidence" value="ECO:0007669"/>
    <property type="project" value="UniProtKB-UniRule"/>
</dbReference>
<dbReference type="FunFam" id="1.10.287.610:FF:000001">
    <property type="entry name" value="30S ribosomal protein S2"/>
    <property type="match status" value="1"/>
</dbReference>
<dbReference type="PANTHER" id="PTHR12534">
    <property type="entry name" value="30S RIBOSOMAL PROTEIN S2 PROKARYOTIC AND ORGANELLAR"/>
    <property type="match status" value="1"/>
</dbReference>
<dbReference type="Pfam" id="PF00318">
    <property type="entry name" value="Ribosomal_S2"/>
    <property type="match status" value="1"/>
</dbReference>
<evidence type="ECO:0000256" key="1">
    <source>
        <dbReference type="ARBA" id="ARBA00006242"/>
    </source>
</evidence>
<dbReference type="OrthoDB" id="9808036at2"/>
<dbReference type="NCBIfam" id="TIGR01011">
    <property type="entry name" value="rpsB_bact"/>
    <property type="match status" value="1"/>
</dbReference>
<evidence type="ECO:0000256" key="6">
    <source>
        <dbReference type="RuleBase" id="RU003631"/>
    </source>
</evidence>
<evidence type="ECO:0000313" key="7">
    <source>
        <dbReference type="EMBL" id="TBN47050.1"/>
    </source>
</evidence>
<dbReference type="Gene3D" id="1.10.150.20">
    <property type="entry name" value="5' to 3' exonuclease, C-terminal subdomain"/>
    <property type="match status" value="1"/>
</dbReference>
<evidence type="ECO:0000313" key="8">
    <source>
        <dbReference type="Proteomes" id="UP000291613"/>
    </source>
</evidence>
<name>A0A4Q9GBB5_9HYPH</name>
<protein>
    <recommendedName>
        <fullName evidence="4 5">Small ribosomal subunit protein uS2</fullName>
    </recommendedName>
</protein>
<dbReference type="InterPro" id="IPR005706">
    <property type="entry name" value="Ribosomal_uS2_bac/mit/plastid"/>
</dbReference>
<dbReference type="PROSITE" id="PS00962">
    <property type="entry name" value="RIBOSOMAL_S2_1"/>
    <property type="match status" value="1"/>
</dbReference>
<dbReference type="PANTHER" id="PTHR12534:SF0">
    <property type="entry name" value="SMALL RIBOSOMAL SUBUNIT PROTEIN US2M"/>
    <property type="match status" value="1"/>
</dbReference>
<dbReference type="HAMAP" id="MF_00291_B">
    <property type="entry name" value="Ribosomal_uS2_B"/>
    <property type="match status" value="1"/>
</dbReference>
<dbReference type="NCBIfam" id="NF008966">
    <property type="entry name" value="PRK12311.1"/>
    <property type="match status" value="1"/>
</dbReference>
<dbReference type="EMBL" id="SIUB01000012">
    <property type="protein sequence ID" value="TBN47050.1"/>
    <property type="molecule type" value="Genomic_DNA"/>
</dbReference>
<dbReference type="PRINTS" id="PR00395">
    <property type="entry name" value="RIBOSOMALS2"/>
</dbReference>
<keyword evidence="8" id="KW-1185">Reference proteome</keyword>
<dbReference type="SUPFAM" id="SSF52313">
    <property type="entry name" value="Ribosomal protein S2"/>
    <property type="match status" value="1"/>
</dbReference>
<evidence type="ECO:0000256" key="5">
    <source>
        <dbReference type="HAMAP-Rule" id="MF_00291"/>
    </source>
</evidence>
<dbReference type="Gene3D" id="3.40.50.10490">
    <property type="entry name" value="Glucose-6-phosphate isomerase like protein, domain 1"/>
    <property type="match status" value="1"/>
</dbReference>
<evidence type="ECO:0000256" key="2">
    <source>
        <dbReference type="ARBA" id="ARBA00022980"/>
    </source>
</evidence>
<dbReference type="Proteomes" id="UP000291613">
    <property type="component" value="Unassembled WGS sequence"/>
</dbReference>
<evidence type="ECO:0000256" key="4">
    <source>
        <dbReference type="ARBA" id="ARBA00035256"/>
    </source>
</evidence>
<comment type="similarity">
    <text evidence="1 5 6">Belongs to the universal ribosomal protein uS2 family.</text>
</comment>
<dbReference type="InterPro" id="IPR018130">
    <property type="entry name" value="Ribosomal_uS2_CS"/>
</dbReference>
<dbReference type="Gene3D" id="1.10.287.610">
    <property type="entry name" value="Helix hairpin bin"/>
    <property type="match status" value="1"/>
</dbReference>
<dbReference type="AlphaFoldDB" id="A0A4Q9GBB5"/>
<dbReference type="PROSITE" id="PS00963">
    <property type="entry name" value="RIBOSOMAL_S2_2"/>
    <property type="match status" value="1"/>
</dbReference>